<feature type="chain" id="PRO_5047518643" evidence="1">
    <location>
        <begin position="20"/>
        <end position="239"/>
    </location>
</feature>
<reference evidence="3" key="1">
    <citation type="journal article" date="2019" name="Int. J. Syst. Evol. Microbiol.">
        <title>The Global Catalogue of Microorganisms (GCM) 10K type strain sequencing project: providing services to taxonomists for standard genome sequencing and annotation.</title>
        <authorList>
            <consortium name="The Broad Institute Genomics Platform"/>
            <consortium name="The Broad Institute Genome Sequencing Center for Infectious Disease"/>
            <person name="Wu L."/>
            <person name="Ma J."/>
        </authorList>
    </citation>
    <scope>NUCLEOTIDE SEQUENCE [LARGE SCALE GENOMIC DNA]</scope>
    <source>
        <strain evidence="3">JCM 31404</strain>
    </source>
</reference>
<protein>
    <submittedName>
        <fullName evidence="2">Uncharacterized protein</fullName>
    </submittedName>
</protein>
<keyword evidence="3" id="KW-1185">Reference proteome</keyword>
<evidence type="ECO:0000313" key="3">
    <source>
        <dbReference type="Proteomes" id="UP000634308"/>
    </source>
</evidence>
<evidence type="ECO:0000313" key="2">
    <source>
        <dbReference type="EMBL" id="GGR65522.1"/>
    </source>
</evidence>
<accession>A0ABQ2RX70</accession>
<dbReference type="Proteomes" id="UP000634308">
    <property type="component" value="Unassembled WGS sequence"/>
</dbReference>
<dbReference type="EMBL" id="BMQM01000022">
    <property type="protein sequence ID" value="GGR65522.1"/>
    <property type="molecule type" value="Genomic_DNA"/>
</dbReference>
<evidence type="ECO:0000256" key="1">
    <source>
        <dbReference type="SAM" id="SignalP"/>
    </source>
</evidence>
<keyword evidence="1" id="KW-0732">Signal</keyword>
<name>A0ABQ2RX70_9DEIO</name>
<feature type="signal peptide" evidence="1">
    <location>
        <begin position="1"/>
        <end position="19"/>
    </location>
</feature>
<gene>
    <name evidence="2" type="ORF">GCM10008959_29760</name>
</gene>
<organism evidence="2 3">
    <name type="scientific">Deinococcus seoulensis</name>
    <dbReference type="NCBI Taxonomy" id="1837379"/>
    <lineage>
        <taxon>Bacteria</taxon>
        <taxon>Thermotogati</taxon>
        <taxon>Deinococcota</taxon>
        <taxon>Deinococci</taxon>
        <taxon>Deinococcales</taxon>
        <taxon>Deinococcaceae</taxon>
        <taxon>Deinococcus</taxon>
    </lineage>
</organism>
<sequence length="239" mass="25870">MRSALMTLSLTLTAAPALAVMPAGPDRDAIELLAACALEIEKQIASTFTNPTVKSCQDPKLELAKNARVMYEGVVVNTKLKTSVKGNWLDGNGQIKVTSAAGRGFTYHRLNLRAGLVYYILPDDLTLAKQDDRAVQVLFSCRAALSRRVDQTFDPDSLAPIKSCADSRLKLMSDYGFGKTPLNAVPAGTVVRYTPEQGLVLMELEVAVNTRGGQRLTLNNWVRGGLTVPAYLSLEGKGR</sequence>
<proteinExistence type="predicted"/>
<comment type="caution">
    <text evidence="2">The sequence shown here is derived from an EMBL/GenBank/DDBJ whole genome shotgun (WGS) entry which is preliminary data.</text>
</comment>